<dbReference type="PANTHER" id="PTHR32089">
    <property type="entry name" value="METHYL-ACCEPTING CHEMOTAXIS PROTEIN MCPB"/>
    <property type="match status" value="1"/>
</dbReference>
<dbReference type="EMBL" id="LGIQ01000002">
    <property type="protein sequence ID" value="KNB74520.1"/>
    <property type="molecule type" value="Genomic_DNA"/>
</dbReference>
<feature type="transmembrane region" description="Helical" evidence="7">
    <location>
        <begin position="198"/>
        <end position="217"/>
    </location>
</feature>
<comment type="subcellular location">
    <subcellularLocation>
        <location evidence="1">Cell membrane</location>
    </subcellularLocation>
</comment>
<proteinExistence type="inferred from homology"/>
<dbReference type="PANTHER" id="PTHR32089:SF112">
    <property type="entry name" value="LYSOZYME-LIKE PROTEIN-RELATED"/>
    <property type="match status" value="1"/>
</dbReference>
<evidence type="ECO:0000259" key="9">
    <source>
        <dbReference type="PROSITE" id="PS50885"/>
    </source>
</evidence>
<dbReference type="InterPro" id="IPR024478">
    <property type="entry name" value="HlyB_4HB_MCP"/>
</dbReference>
<keyword evidence="7" id="KW-0812">Transmembrane</keyword>
<dbReference type="PROSITE" id="PS50885">
    <property type="entry name" value="HAMP"/>
    <property type="match status" value="1"/>
</dbReference>
<feature type="transmembrane region" description="Helical" evidence="7">
    <location>
        <begin position="12"/>
        <end position="29"/>
    </location>
</feature>
<dbReference type="OrthoDB" id="358716at2"/>
<evidence type="ECO:0000256" key="2">
    <source>
        <dbReference type="ARBA" id="ARBA00022475"/>
    </source>
</evidence>
<dbReference type="Proteomes" id="UP000036834">
    <property type="component" value="Unassembled WGS sequence"/>
</dbReference>
<evidence type="ECO:0000313" key="12">
    <source>
        <dbReference type="Proteomes" id="UP000036834"/>
    </source>
</evidence>
<dbReference type="Pfam" id="PF00015">
    <property type="entry name" value="MCPsignal"/>
    <property type="match status" value="1"/>
</dbReference>
<keyword evidence="4 6" id="KW-0807">Transducer</keyword>
<evidence type="ECO:0000313" key="13">
    <source>
        <dbReference type="Proteomes" id="UP000319578"/>
    </source>
</evidence>
<evidence type="ECO:0000256" key="1">
    <source>
        <dbReference type="ARBA" id="ARBA00004236"/>
    </source>
</evidence>
<evidence type="ECO:0000256" key="6">
    <source>
        <dbReference type="PROSITE-ProRule" id="PRU00284"/>
    </source>
</evidence>
<dbReference type="GO" id="GO:0005886">
    <property type="term" value="C:plasma membrane"/>
    <property type="evidence" value="ECO:0007669"/>
    <property type="project" value="UniProtKB-SubCell"/>
</dbReference>
<dbReference type="SUPFAM" id="SSF58104">
    <property type="entry name" value="Methyl-accepting chemotaxis protein (MCP) signaling domain"/>
    <property type="match status" value="1"/>
</dbReference>
<protein>
    <submittedName>
        <fullName evidence="11">Chemotaxis protein</fullName>
    </submittedName>
</protein>
<dbReference type="Pfam" id="PF00672">
    <property type="entry name" value="HAMP"/>
    <property type="match status" value="1"/>
</dbReference>
<sequence length="575" mass="62806">MKWTIGKKLGSAFALILIFMVLMGTTSMYKMHTMNQKVDELTTVWRPGLEEILQINTALESIFGYGQKMLVAVSAEEKQKLASQIDERFAYIGKRLSDYEATIVDEEDRKNFEGLVKGMESYQNFIPEFVAFAKKLDIKRQAAPEELAELERLQQKSSDLFTERWRYVDAIITYNSEHAERTGVESASLYETGKLTNITLGILSMITCLLLAFWLTINIRQPIQRLVVNMKEVSEGNLRVDPIVVKSRDEIHDLAHSFNEMTSSLQNLIRQVGTTSEQVAASAEQLNASAEQTSQATEQIAVTVQEVATATDRQQDSVERGTKSIDDISHGISHIAIKSQQASTLAVQVANIAGEGNQAIQAAVLQMNAIHDSIRELSGVVEGLGNHSQAIGQIIEVITGIANQTNLLALNAAIEAARAGEHGRGFAVVADEVRKLAEQSSRSAEQISQLINTIQSDTKHAMNSMEAGTREVQQGILVVHEAGETFGQIQMSIGTVSDQVHDVSAAAQEAAAHSEQVVDAIRQVSEVSAVTADGTQNVSAATEEQLAAMEEISSSATALSKMAEELQNMIGRFKV</sequence>
<dbReference type="RefSeq" id="WP_049736767.1">
    <property type="nucleotide sequence ID" value="NZ_BJON01000006.1"/>
</dbReference>
<keyword evidence="13" id="KW-1185">Reference proteome</keyword>
<evidence type="ECO:0000256" key="5">
    <source>
        <dbReference type="ARBA" id="ARBA00029447"/>
    </source>
</evidence>
<dbReference type="EMBL" id="BJON01000006">
    <property type="protein sequence ID" value="GED67852.1"/>
    <property type="molecule type" value="Genomic_DNA"/>
</dbReference>
<dbReference type="Gene3D" id="1.10.287.950">
    <property type="entry name" value="Methyl-accepting chemotaxis protein"/>
    <property type="match status" value="1"/>
</dbReference>
<evidence type="ECO:0000256" key="7">
    <source>
        <dbReference type="SAM" id="Phobius"/>
    </source>
</evidence>
<comment type="similarity">
    <text evidence="5">Belongs to the methyl-accepting chemotaxis (MCP) protein family.</text>
</comment>
<dbReference type="Proteomes" id="UP000319578">
    <property type="component" value="Unassembled WGS sequence"/>
</dbReference>
<keyword evidence="7" id="KW-1133">Transmembrane helix</keyword>
<dbReference type="CDD" id="cd11386">
    <property type="entry name" value="MCP_signal"/>
    <property type="match status" value="1"/>
</dbReference>
<dbReference type="STRING" id="54915.ADS79_02210"/>
<feature type="domain" description="Methyl-accepting transducer" evidence="8">
    <location>
        <begin position="289"/>
        <end position="525"/>
    </location>
</feature>
<name>A0A0K9Z234_9BACL</name>
<reference evidence="12" key="1">
    <citation type="submission" date="2015-07" db="EMBL/GenBank/DDBJ databases">
        <title>Genome sequencing project for genomic taxonomy and phylogenomics of Bacillus-like bacteria.</title>
        <authorList>
            <person name="Liu B."/>
            <person name="Wang J."/>
            <person name="Zhu Y."/>
            <person name="Liu G."/>
            <person name="Chen Q."/>
            <person name="Chen Z."/>
            <person name="Lan J."/>
            <person name="Che J."/>
            <person name="Ge C."/>
            <person name="Shi H."/>
            <person name="Pan Z."/>
            <person name="Liu X."/>
        </authorList>
    </citation>
    <scope>NUCLEOTIDE SEQUENCE [LARGE SCALE GENOMIC DNA]</scope>
    <source>
        <strain evidence="12">DSM 9887</strain>
    </source>
</reference>
<comment type="caution">
    <text evidence="11">The sequence shown here is derived from an EMBL/GenBank/DDBJ whole genome shotgun (WGS) entry which is preliminary data.</text>
</comment>
<evidence type="ECO:0000256" key="4">
    <source>
        <dbReference type="ARBA" id="ARBA00023224"/>
    </source>
</evidence>
<reference evidence="10 13" key="3">
    <citation type="submission" date="2019-06" db="EMBL/GenBank/DDBJ databases">
        <title>Whole genome shotgun sequence of Brevibacillus reuszeri NBRC 15719.</title>
        <authorList>
            <person name="Hosoyama A."/>
            <person name="Uohara A."/>
            <person name="Ohji S."/>
            <person name="Ichikawa N."/>
        </authorList>
    </citation>
    <scope>NUCLEOTIDE SEQUENCE [LARGE SCALE GENOMIC DNA]</scope>
    <source>
        <strain evidence="10 13">NBRC 15719</strain>
    </source>
</reference>
<gene>
    <name evidence="11" type="ORF">ADS79_02210</name>
    <name evidence="10" type="ORF">BRE01_15540</name>
</gene>
<dbReference type="Gene3D" id="6.10.340.10">
    <property type="match status" value="1"/>
</dbReference>
<accession>A0A0K9Z234</accession>
<dbReference type="InterPro" id="IPR003660">
    <property type="entry name" value="HAMP_dom"/>
</dbReference>
<keyword evidence="3 7" id="KW-0472">Membrane</keyword>
<dbReference type="SMART" id="SM00304">
    <property type="entry name" value="HAMP"/>
    <property type="match status" value="1"/>
</dbReference>
<keyword evidence="2" id="KW-1003">Cell membrane</keyword>
<dbReference type="Pfam" id="PF12729">
    <property type="entry name" value="4HB_MCP_1"/>
    <property type="match status" value="1"/>
</dbReference>
<evidence type="ECO:0000256" key="3">
    <source>
        <dbReference type="ARBA" id="ARBA00023136"/>
    </source>
</evidence>
<dbReference type="AlphaFoldDB" id="A0A0K9Z234"/>
<dbReference type="SMART" id="SM00283">
    <property type="entry name" value="MA"/>
    <property type="match status" value="1"/>
</dbReference>
<dbReference type="InterPro" id="IPR004089">
    <property type="entry name" value="MCPsignal_dom"/>
</dbReference>
<organism evidence="11 12">
    <name type="scientific">Brevibacillus reuszeri</name>
    <dbReference type="NCBI Taxonomy" id="54915"/>
    <lineage>
        <taxon>Bacteria</taxon>
        <taxon>Bacillati</taxon>
        <taxon>Bacillota</taxon>
        <taxon>Bacilli</taxon>
        <taxon>Bacillales</taxon>
        <taxon>Paenibacillaceae</taxon>
        <taxon>Brevibacillus</taxon>
    </lineage>
</organism>
<dbReference type="GO" id="GO:0007165">
    <property type="term" value="P:signal transduction"/>
    <property type="evidence" value="ECO:0007669"/>
    <property type="project" value="UniProtKB-KW"/>
</dbReference>
<evidence type="ECO:0000313" key="11">
    <source>
        <dbReference type="EMBL" id="KNB74520.1"/>
    </source>
</evidence>
<dbReference type="PROSITE" id="PS50111">
    <property type="entry name" value="CHEMOTAXIS_TRANSDUC_2"/>
    <property type="match status" value="1"/>
</dbReference>
<dbReference type="CDD" id="cd06225">
    <property type="entry name" value="HAMP"/>
    <property type="match status" value="1"/>
</dbReference>
<dbReference type="PATRIC" id="fig|54915.3.peg.5601"/>
<evidence type="ECO:0000313" key="10">
    <source>
        <dbReference type="EMBL" id="GED67852.1"/>
    </source>
</evidence>
<feature type="domain" description="HAMP" evidence="9">
    <location>
        <begin position="217"/>
        <end position="270"/>
    </location>
</feature>
<evidence type="ECO:0000259" key="8">
    <source>
        <dbReference type="PROSITE" id="PS50111"/>
    </source>
</evidence>
<reference evidence="11" key="2">
    <citation type="submission" date="2015-07" db="EMBL/GenBank/DDBJ databases">
        <title>MeaNS - Measles Nucleotide Surveillance Program.</title>
        <authorList>
            <person name="Tran T."/>
            <person name="Druce J."/>
        </authorList>
    </citation>
    <scope>NUCLEOTIDE SEQUENCE</scope>
    <source>
        <strain evidence="11">DSM 9887</strain>
    </source>
</reference>